<sequence>MERKRMGEQQRARSRERLDSESDRSDRVRAPPLPLNPPSGYPGHPPAYSDNESVSSSKKTNLRKNGAVSRRVWLCKVSSDVGEQREKGGGRAPEKAIAEGERTAVCLSLAADQLIRTCHPGFREQREEVGTARQQEPGAEAGMRAEGQILFVSKHPFKRSMVQR</sequence>
<feature type="region of interest" description="Disordered" evidence="1">
    <location>
        <begin position="1"/>
        <end position="66"/>
    </location>
</feature>
<keyword evidence="3" id="KW-1185">Reference proteome</keyword>
<organism evidence="2 3">
    <name type="scientific">Oryzias javanicus</name>
    <name type="common">Javanese ricefish</name>
    <name type="synonym">Aplocheilus javanicus</name>
    <dbReference type="NCBI Taxonomy" id="123683"/>
    <lineage>
        <taxon>Eukaryota</taxon>
        <taxon>Metazoa</taxon>
        <taxon>Chordata</taxon>
        <taxon>Craniata</taxon>
        <taxon>Vertebrata</taxon>
        <taxon>Euteleostomi</taxon>
        <taxon>Actinopterygii</taxon>
        <taxon>Neopterygii</taxon>
        <taxon>Teleostei</taxon>
        <taxon>Neoteleostei</taxon>
        <taxon>Acanthomorphata</taxon>
        <taxon>Ovalentaria</taxon>
        <taxon>Atherinomorphae</taxon>
        <taxon>Beloniformes</taxon>
        <taxon>Adrianichthyidae</taxon>
        <taxon>Oryziinae</taxon>
        <taxon>Oryzias</taxon>
    </lineage>
</organism>
<name>A0A437CK01_ORYJA</name>
<feature type="compositionally biased region" description="Pro residues" evidence="1">
    <location>
        <begin position="31"/>
        <end position="45"/>
    </location>
</feature>
<gene>
    <name evidence="2" type="ORF">OJAV_G00163050</name>
</gene>
<accession>A0A437CK01</accession>
<feature type="compositionally biased region" description="Polar residues" evidence="1">
    <location>
        <begin position="50"/>
        <end position="59"/>
    </location>
</feature>
<protein>
    <submittedName>
        <fullName evidence="2">Uncharacterized protein</fullName>
    </submittedName>
</protein>
<reference evidence="2 3" key="2">
    <citation type="submission" date="2019-01" db="EMBL/GenBank/DDBJ databases">
        <title>A chromosome length genome reference of the Java medaka (oryzias javanicus).</title>
        <authorList>
            <person name="Herpin A."/>
            <person name="Takehana Y."/>
            <person name="Naruse K."/>
            <person name="Ansai S."/>
            <person name="Kawaguchi M."/>
        </authorList>
    </citation>
    <scope>NUCLEOTIDE SEQUENCE [LARGE SCALE GENOMIC DNA]</scope>
    <source>
        <strain evidence="2">RS831</strain>
        <tissue evidence="2">Whole body</tissue>
    </source>
</reference>
<dbReference type="EMBL" id="CM012452">
    <property type="protein sequence ID" value="RVE63062.1"/>
    <property type="molecule type" value="Genomic_DNA"/>
</dbReference>
<proteinExistence type="predicted"/>
<dbReference type="Proteomes" id="UP000283210">
    <property type="component" value="Chromosome 16"/>
</dbReference>
<reference evidence="2 3" key="1">
    <citation type="submission" date="2018-11" db="EMBL/GenBank/DDBJ databases">
        <authorList>
            <person name="Lopez-Roques C."/>
            <person name="Donnadieu C."/>
            <person name="Bouchez O."/>
            <person name="Klopp C."/>
            <person name="Cabau C."/>
            <person name="Zahm M."/>
        </authorList>
    </citation>
    <scope>NUCLEOTIDE SEQUENCE [LARGE SCALE GENOMIC DNA]</scope>
    <source>
        <strain evidence="2">RS831</strain>
        <tissue evidence="2">Whole body</tissue>
    </source>
</reference>
<feature type="compositionally biased region" description="Basic and acidic residues" evidence="1">
    <location>
        <begin position="1"/>
        <end position="29"/>
    </location>
</feature>
<evidence type="ECO:0000256" key="1">
    <source>
        <dbReference type="SAM" id="MobiDB-lite"/>
    </source>
</evidence>
<evidence type="ECO:0000313" key="2">
    <source>
        <dbReference type="EMBL" id="RVE63062.1"/>
    </source>
</evidence>
<evidence type="ECO:0000313" key="3">
    <source>
        <dbReference type="Proteomes" id="UP000283210"/>
    </source>
</evidence>
<dbReference type="AlphaFoldDB" id="A0A437CK01"/>